<evidence type="ECO:0000313" key="3">
    <source>
        <dbReference type="Proteomes" id="UP000186817"/>
    </source>
</evidence>
<sequence length="1118" mass="121940">MSISMSVGCGSAASCISHPAGLGSIYEGHFGGKEAAVKVYRPQPGLLADADKDREAPRPSWNRSLWALAWQGCSFPPAPWPLSHLSKAAVGSSLQGRKSTDSEPCDTLGLAPPFLLEAVARCSPADWPRVAAVENGEEASEAAVRLLLHSRADPCAHGGAALATAAARGDVGLLRALLAAALAEVADQAAAGHSDIAHWQIRQELTNSVSWKVCAQMLSCSLEDEQQQAAPPLQRRYTGQTISESRLAANLLSDIVCPVYLRWMIGVLPADMLLCASTDAWVLVPLFLSFCKQMSAEELAASWTSCRDMLESAEGYAFTDLALSASEAAALFASQGTWIPVRVETTSRSECKRSHLVGLAIASLKGRWRWPSQQLCCGLLARDVPDLGIRLFNQVASCAEAGGAWQAALDALQQVVQLLMFRVHMQIREITGMHWHASEAFAGAAFPPTLLLPVFSVAQPGKVMSAVSDSEVTFRAKALQHGIPETSLQAWSRAGIKTYSQLLFRVASAPNNVDSAKLKDLLEHMEPQATDQVASAVHRLLFEAGTFIVAEMRSTLEGPSGESSRRLSTQERSSRLQALQAKLGSFRISGQYEPSHQLVDAFSAMMADQSIRHVPLNRCSTREQEVANVKRDEHLLRLENSALRLASKPQPLKVDLSTELRLAQALSRRGLAIEMAGMGTFEVHEAYARSLLEHLHRTPPVKFEAPGIDAVLRADRELWIRVAEEVGSDFVGPGKTSAVDDALRKWQHSMQVAFFLVPVPKPEKPDRPQPPKRTWEQAAPQPYTDKGSKGKHKGKFMSQAWQTGTLLEQADVSHAPDPSASQEGQAGDVPQPQSVILACQANSVTWHWASLVTEDLSRKGRLADFSSAQGSLRYAAAERASLGLFPKATQAPVVVDPFQGHSWVKLESAEDRVKFVPGNRLQDPAFPKGSTTIKVMVEHGTWGALVGQPVSPEVFLQRAVSSHHPQTALPPLPAAIDRTVALLAGRKLSELHALRCQRLKTMCDMATDFQAREDSDHANMAPHLRGILQGKRIRLFECLLQGLQYPDQSLPQDMRQGFQLTGWLPDTKTRPGKVVPPAMHRDEVWSQRHQNNAAIWAQCKSSGDDALDKALWQMTLEE</sequence>
<organism evidence="2 3">
    <name type="scientific">Symbiodinium microadriaticum</name>
    <name type="common">Dinoflagellate</name>
    <name type="synonym">Zooxanthella microadriatica</name>
    <dbReference type="NCBI Taxonomy" id="2951"/>
    <lineage>
        <taxon>Eukaryota</taxon>
        <taxon>Sar</taxon>
        <taxon>Alveolata</taxon>
        <taxon>Dinophyceae</taxon>
        <taxon>Suessiales</taxon>
        <taxon>Symbiodiniaceae</taxon>
        <taxon>Symbiodinium</taxon>
    </lineage>
</organism>
<evidence type="ECO:0000313" key="2">
    <source>
        <dbReference type="EMBL" id="OLP99760.1"/>
    </source>
</evidence>
<evidence type="ECO:0000256" key="1">
    <source>
        <dbReference type="SAM" id="MobiDB-lite"/>
    </source>
</evidence>
<keyword evidence="3" id="KW-1185">Reference proteome</keyword>
<dbReference type="EMBL" id="LSRX01000351">
    <property type="protein sequence ID" value="OLP99760.1"/>
    <property type="molecule type" value="Genomic_DNA"/>
</dbReference>
<dbReference type="Proteomes" id="UP000186817">
    <property type="component" value="Unassembled WGS sequence"/>
</dbReference>
<gene>
    <name evidence="2" type="ORF">AK812_SmicGene17659</name>
</gene>
<reference evidence="2 3" key="1">
    <citation type="submission" date="2016-02" db="EMBL/GenBank/DDBJ databases">
        <title>Genome analysis of coral dinoflagellate symbionts highlights evolutionary adaptations to a symbiotic lifestyle.</title>
        <authorList>
            <person name="Aranda M."/>
            <person name="Li Y."/>
            <person name="Liew Y.J."/>
            <person name="Baumgarten S."/>
            <person name="Simakov O."/>
            <person name="Wilson M."/>
            <person name="Piel J."/>
            <person name="Ashoor H."/>
            <person name="Bougouffa S."/>
            <person name="Bajic V.B."/>
            <person name="Ryu T."/>
            <person name="Ravasi T."/>
            <person name="Bayer T."/>
            <person name="Micklem G."/>
            <person name="Kim H."/>
            <person name="Bhak J."/>
            <person name="Lajeunesse T.C."/>
            <person name="Voolstra C.R."/>
        </authorList>
    </citation>
    <scope>NUCLEOTIDE SEQUENCE [LARGE SCALE GENOMIC DNA]</scope>
    <source>
        <strain evidence="2 3">CCMP2467</strain>
    </source>
</reference>
<dbReference type="OrthoDB" id="443763at2759"/>
<name>A0A1Q9DX57_SYMMI</name>
<feature type="region of interest" description="Disordered" evidence="1">
    <location>
        <begin position="757"/>
        <end position="795"/>
    </location>
</feature>
<dbReference type="AlphaFoldDB" id="A0A1Q9DX57"/>
<protein>
    <submittedName>
        <fullName evidence="2">Uncharacterized protein</fullName>
    </submittedName>
</protein>
<comment type="caution">
    <text evidence="2">The sequence shown here is derived from an EMBL/GenBank/DDBJ whole genome shotgun (WGS) entry which is preliminary data.</text>
</comment>
<proteinExistence type="predicted"/>
<accession>A0A1Q9DX57</accession>
<feature type="compositionally biased region" description="Basic and acidic residues" evidence="1">
    <location>
        <begin position="761"/>
        <end position="775"/>
    </location>
</feature>